<organism evidence="2 3">
    <name type="scientific">Tessaracoccus rhinocerotis</name>
    <dbReference type="NCBI Taxonomy" id="1689449"/>
    <lineage>
        <taxon>Bacteria</taxon>
        <taxon>Bacillati</taxon>
        <taxon>Actinomycetota</taxon>
        <taxon>Actinomycetes</taxon>
        <taxon>Propionibacteriales</taxon>
        <taxon>Propionibacteriaceae</taxon>
        <taxon>Tessaracoccus</taxon>
    </lineage>
</organism>
<feature type="region of interest" description="Disordered" evidence="1">
    <location>
        <begin position="105"/>
        <end position="164"/>
    </location>
</feature>
<reference evidence="2 3" key="1">
    <citation type="submission" date="2019-07" db="EMBL/GenBank/DDBJ databases">
        <authorList>
            <person name="Zhou L.-Y."/>
        </authorList>
    </citation>
    <scope>NUCLEOTIDE SEQUENCE [LARGE SCALE GENOMIC DNA]</scope>
    <source>
        <strain evidence="2 3">YIM 101269</strain>
    </source>
</reference>
<dbReference type="EMBL" id="VKKG01000006">
    <property type="protein sequence ID" value="TRY17061.1"/>
    <property type="molecule type" value="Genomic_DNA"/>
</dbReference>
<evidence type="ECO:0000256" key="1">
    <source>
        <dbReference type="SAM" id="MobiDB-lite"/>
    </source>
</evidence>
<comment type="caution">
    <text evidence="2">The sequence shown here is derived from an EMBL/GenBank/DDBJ whole genome shotgun (WGS) entry which is preliminary data.</text>
</comment>
<sequence length="164" mass="18418">MNGRFWYTACEPYSQTTRCTTQIWATQVEFVGGRFVGSTGWKFNNLTYLPGMTRAQWSQNPLGQTGTWLSDEGRRWRTECDTAVTGNGACRSYIFGSLVQSSQQADGTWTHRMGQDRPGGRGGPVRHRRPPAGLERGPSSGRRHHAVRRRGVAPNHPVAQLDRR</sequence>
<keyword evidence="3" id="KW-1185">Reference proteome</keyword>
<feature type="compositionally biased region" description="Basic residues" evidence="1">
    <location>
        <begin position="141"/>
        <end position="151"/>
    </location>
</feature>
<protein>
    <submittedName>
        <fullName evidence="2">Uncharacterized protein</fullName>
    </submittedName>
</protein>
<evidence type="ECO:0000313" key="3">
    <source>
        <dbReference type="Proteomes" id="UP000317638"/>
    </source>
</evidence>
<gene>
    <name evidence="2" type="ORF">FOJ82_14530</name>
</gene>
<proteinExistence type="predicted"/>
<name>A0A553JX66_9ACTN</name>
<dbReference type="OrthoDB" id="3817282at2"/>
<accession>A0A553JX66</accession>
<dbReference type="RefSeq" id="WP_143939204.1">
    <property type="nucleotide sequence ID" value="NZ_VKKG01000006.1"/>
</dbReference>
<evidence type="ECO:0000313" key="2">
    <source>
        <dbReference type="EMBL" id="TRY17061.1"/>
    </source>
</evidence>
<dbReference type="AlphaFoldDB" id="A0A553JX66"/>
<dbReference type="Proteomes" id="UP000317638">
    <property type="component" value="Unassembled WGS sequence"/>
</dbReference>